<dbReference type="Pfam" id="PF04539">
    <property type="entry name" value="Sigma70_r3"/>
    <property type="match status" value="1"/>
</dbReference>
<dbReference type="InterPro" id="IPR009042">
    <property type="entry name" value="RNA_pol_sigma70_r1_2"/>
</dbReference>
<proteinExistence type="inferred from homology"/>
<feature type="domain" description="RNA polymerase sigma-70" evidence="7">
    <location>
        <begin position="238"/>
        <end position="264"/>
    </location>
</feature>
<dbReference type="InterPro" id="IPR000943">
    <property type="entry name" value="RNA_pol_sigma70"/>
</dbReference>
<dbReference type="PROSITE" id="PS00715">
    <property type="entry name" value="SIGMA70_1"/>
    <property type="match status" value="1"/>
</dbReference>
<dbReference type="Pfam" id="PF04542">
    <property type="entry name" value="Sigma70_r2"/>
    <property type="match status" value="1"/>
</dbReference>
<dbReference type="CDD" id="cd06171">
    <property type="entry name" value="Sigma70_r4"/>
    <property type="match status" value="1"/>
</dbReference>
<evidence type="ECO:0000259" key="7">
    <source>
        <dbReference type="PROSITE" id="PS00716"/>
    </source>
</evidence>
<dbReference type="InterPro" id="IPR036388">
    <property type="entry name" value="WH-like_DNA-bd_sf"/>
</dbReference>
<dbReference type="NCBIfam" id="TIGR02937">
    <property type="entry name" value="sigma70-ECF"/>
    <property type="match status" value="1"/>
</dbReference>
<dbReference type="GO" id="GO:0016987">
    <property type="term" value="F:sigma factor activity"/>
    <property type="evidence" value="ECO:0007669"/>
    <property type="project" value="UniProtKB-KW"/>
</dbReference>
<dbReference type="PRINTS" id="PR00046">
    <property type="entry name" value="SIGMA70FCT"/>
</dbReference>
<dbReference type="PROSITE" id="PS00716">
    <property type="entry name" value="SIGMA70_2"/>
    <property type="match status" value="1"/>
</dbReference>
<dbReference type="AlphaFoldDB" id="A0A840SCJ4"/>
<dbReference type="Proteomes" id="UP000578697">
    <property type="component" value="Unassembled WGS sequence"/>
</dbReference>
<dbReference type="PANTHER" id="PTHR30603:SF47">
    <property type="entry name" value="RNA POLYMERASE SIGMA FACTOR SIGD, CHLOROPLASTIC"/>
    <property type="match status" value="1"/>
</dbReference>
<gene>
    <name evidence="8" type="ORF">HNP77_000933</name>
</gene>
<dbReference type="Gene3D" id="1.10.601.10">
    <property type="entry name" value="RNA Polymerase Primary Sigma Factor"/>
    <property type="match status" value="1"/>
</dbReference>
<dbReference type="GO" id="GO:0006352">
    <property type="term" value="P:DNA-templated transcription initiation"/>
    <property type="evidence" value="ECO:0007669"/>
    <property type="project" value="InterPro"/>
</dbReference>
<dbReference type="PANTHER" id="PTHR30603">
    <property type="entry name" value="RNA POLYMERASE SIGMA FACTOR RPO"/>
    <property type="match status" value="1"/>
</dbReference>
<dbReference type="InterPro" id="IPR014284">
    <property type="entry name" value="RNA_pol_sigma-70_dom"/>
</dbReference>
<comment type="caution">
    <text evidence="8">The sequence shown here is derived from an EMBL/GenBank/DDBJ whole genome shotgun (WGS) entry which is preliminary data.</text>
</comment>
<name>A0A840SCJ4_9SPIR</name>
<dbReference type="InterPro" id="IPR013324">
    <property type="entry name" value="RNA_pol_sigma_r3/r4-like"/>
</dbReference>
<comment type="similarity">
    <text evidence="5">Belongs to the sigma-70 factor family.</text>
</comment>
<dbReference type="SUPFAM" id="SSF88659">
    <property type="entry name" value="Sigma3 and sigma4 domains of RNA polymerase sigma factors"/>
    <property type="match status" value="2"/>
</dbReference>
<keyword evidence="4 5" id="KW-0804">Transcription</keyword>
<dbReference type="InterPro" id="IPR013325">
    <property type="entry name" value="RNA_pol_sigma_r2"/>
</dbReference>
<dbReference type="EMBL" id="JACHFR010000002">
    <property type="protein sequence ID" value="MBB5218564.1"/>
    <property type="molecule type" value="Genomic_DNA"/>
</dbReference>
<evidence type="ECO:0000256" key="4">
    <source>
        <dbReference type="ARBA" id="ARBA00023163"/>
    </source>
</evidence>
<dbReference type="Pfam" id="PF04545">
    <property type="entry name" value="Sigma70_r4"/>
    <property type="match status" value="1"/>
</dbReference>
<keyword evidence="2 5" id="KW-0731">Sigma factor</keyword>
<keyword evidence="3 5" id="KW-0238">DNA-binding</keyword>
<accession>A0A840SCJ4</accession>
<comment type="function">
    <text evidence="5">Sigma factors are initiation factors that promote the attachment of RNA polymerase to specific initiation sites and are then released.</text>
</comment>
<protein>
    <recommendedName>
        <fullName evidence="5">RNA polymerase sigma factor</fullName>
    </recommendedName>
</protein>
<evidence type="ECO:0000259" key="6">
    <source>
        <dbReference type="PROSITE" id="PS00715"/>
    </source>
</evidence>
<feature type="domain" description="RNA polymerase sigma-70" evidence="6">
    <location>
        <begin position="68"/>
        <end position="81"/>
    </location>
</feature>
<reference evidence="8 9" key="1">
    <citation type="submission" date="2020-08" db="EMBL/GenBank/DDBJ databases">
        <title>Genomic Encyclopedia of Type Strains, Phase IV (KMG-IV): sequencing the most valuable type-strain genomes for metagenomic binning, comparative biology and taxonomic classification.</title>
        <authorList>
            <person name="Goeker M."/>
        </authorList>
    </citation>
    <scope>NUCLEOTIDE SEQUENCE [LARGE SCALE GENOMIC DNA]</scope>
    <source>
        <strain evidence="8 9">DSM 103679</strain>
    </source>
</reference>
<dbReference type="PIRSF" id="PIRSF000770">
    <property type="entry name" value="RNA_pol_sigma-SigE/K"/>
    <property type="match status" value="1"/>
</dbReference>
<evidence type="ECO:0000313" key="9">
    <source>
        <dbReference type="Proteomes" id="UP000578697"/>
    </source>
</evidence>
<organism evidence="8 9">
    <name type="scientific">Treponema rectale</name>
    <dbReference type="NCBI Taxonomy" id="744512"/>
    <lineage>
        <taxon>Bacteria</taxon>
        <taxon>Pseudomonadati</taxon>
        <taxon>Spirochaetota</taxon>
        <taxon>Spirochaetia</taxon>
        <taxon>Spirochaetales</taxon>
        <taxon>Treponemataceae</taxon>
        <taxon>Treponema</taxon>
    </lineage>
</organism>
<keyword evidence="9" id="KW-1185">Reference proteome</keyword>
<evidence type="ECO:0000256" key="5">
    <source>
        <dbReference type="RuleBase" id="RU362124"/>
    </source>
</evidence>
<dbReference type="InterPro" id="IPR007630">
    <property type="entry name" value="RNA_pol_sigma70_r4"/>
</dbReference>
<evidence type="ECO:0000256" key="3">
    <source>
        <dbReference type="ARBA" id="ARBA00023125"/>
    </source>
</evidence>
<dbReference type="InterPro" id="IPR007624">
    <property type="entry name" value="RNA_pol_sigma70_r3"/>
</dbReference>
<evidence type="ECO:0000256" key="1">
    <source>
        <dbReference type="ARBA" id="ARBA00023015"/>
    </source>
</evidence>
<dbReference type="GO" id="GO:0003677">
    <property type="term" value="F:DNA binding"/>
    <property type="evidence" value="ECO:0007669"/>
    <property type="project" value="UniProtKB-KW"/>
</dbReference>
<dbReference type="InterPro" id="IPR007627">
    <property type="entry name" value="RNA_pol_sigma70_r2"/>
</dbReference>
<dbReference type="RefSeq" id="WP_184652013.1">
    <property type="nucleotide sequence ID" value="NZ_JACHFR010000002.1"/>
</dbReference>
<evidence type="ECO:0000313" key="8">
    <source>
        <dbReference type="EMBL" id="MBB5218564.1"/>
    </source>
</evidence>
<dbReference type="SUPFAM" id="SSF88946">
    <property type="entry name" value="Sigma2 domain of RNA polymerase sigma factors"/>
    <property type="match status" value="1"/>
</dbReference>
<dbReference type="Pfam" id="PF00140">
    <property type="entry name" value="Sigma70_r1_2"/>
    <property type="match status" value="1"/>
</dbReference>
<dbReference type="Gene3D" id="1.10.10.10">
    <property type="entry name" value="Winged helix-like DNA-binding domain superfamily/Winged helix DNA-binding domain"/>
    <property type="match status" value="2"/>
</dbReference>
<keyword evidence="1 5" id="KW-0805">Transcription regulation</keyword>
<evidence type="ECO:0000256" key="2">
    <source>
        <dbReference type="ARBA" id="ARBA00023082"/>
    </source>
</evidence>
<sequence>MYNELSIMNSYIKDIARIPLLTAEEEKELAVKAASGDKAAKNKLINANLRFVINIAKQFIHRGMELEDLVSEGNVGLIIAVDHFDVNKGFRFISYAVWWIRQTILKALSEKCRPIRLPMNKADDLVRIEKARKMLGSKLSEEEEFAEVARMLELDPSYVKEMVEISREMLSLDAEITTDGAVKSFGETVEDKRYAAPEEEALNSCMKSDISKVLSSLKPNEERVLRMRYGLNGVKPMSLKEVGKHFNLTRERIRQIEQSAIKHMRVPGKLSKLSSYVA</sequence>
<dbReference type="InterPro" id="IPR050239">
    <property type="entry name" value="Sigma-70_RNA_pol_init_factors"/>
</dbReference>